<accession>A0A8J3L3Z7</accession>
<dbReference type="InterPro" id="IPR019109">
    <property type="entry name" value="MamF_MmsF"/>
</dbReference>
<feature type="transmembrane region" description="Helical" evidence="6">
    <location>
        <begin position="116"/>
        <end position="136"/>
    </location>
</feature>
<evidence type="ECO:0008006" key="9">
    <source>
        <dbReference type="Google" id="ProtNLM"/>
    </source>
</evidence>
<evidence type="ECO:0000256" key="4">
    <source>
        <dbReference type="ARBA" id="ARBA00023136"/>
    </source>
</evidence>
<evidence type="ECO:0000313" key="8">
    <source>
        <dbReference type="Proteomes" id="UP000630887"/>
    </source>
</evidence>
<feature type="compositionally biased region" description="Pro residues" evidence="5">
    <location>
        <begin position="13"/>
        <end position="55"/>
    </location>
</feature>
<evidence type="ECO:0000256" key="6">
    <source>
        <dbReference type="SAM" id="Phobius"/>
    </source>
</evidence>
<reference evidence="7 8" key="1">
    <citation type="submission" date="2021-01" db="EMBL/GenBank/DDBJ databases">
        <title>Whole genome shotgun sequence of Catellatospora coxensis NBRC 107359.</title>
        <authorList>
            <person name="Komaki H."/>
            <person name="Tamura T."/>
        </authorList>
    </citation>
    <scope>NUCLEOTIDE SEQUENCE [LARGE SCALE GENOMIC DNA]</scope>
    <source>
        <strain evidence="7 8">NBRC 107359</strain>
    </source>
</reference>
<comment type="caution">
    <text evidence="7">The sequence shown here is derived from an EMBL/GenBank/DDBJ whole genome shotgun (WGS) entry which is preliminary data.</text>
</comment>
<sequence length="175" mass="18006">MIHRPSLSGMSEPTPPGSSEPPVPSAPSYEPPAPAAPPSAPASPPPSAPGGYTPPPGIGGPAPVGYANPDDKTWALVAHFGGALTWFVAPLVALLVKGNESPTVKAHATAALNFQILWGVISIVSLCVGSCLSWLILPMVLFFVPLFPLIMGVMAGVKANNGELPKYPLTMNLIK</sequence>
<keyword evidence="8" id="KW-1185">Reference proteome</keyword>
<name>A0A8J3L3Z7_9ACTN</name>
<comment type="subcellular location">
    <subcellularLocation>
        <location evidence="1">Membrane</location>
        <topology evidence="1">Multi-pass membrane protein</topology>
    </subcellularLocation>
</comment>
<keyword evidence="2 6" id="KW-0812">Transmembrane</keyword>
<dbReference type="EMBL" id="BONI01000020">
    <property type="protein sequence ID" value="GIG06135.1"/>
    <property type="molecule type" value="Genomic_DNA"/>
</dbReference>
<evidence type="ECO:0000256" key="5">
    <source>
        <dbReference type="SAM" id="MobiDB-lite"/>
    </source>
</evidence>
<feature type="transmembrane region" description="Helical" evidence="6">
    <location>
        <begin position="74"/>
        <end position="96"/>
    </location>
</feature>
<protein>
    <recommendedName>
        <fullName evidence="9">DUF4870 domain-containing protein</fullName>
    </recommendedName>
</protein>
<proteinExistence type="predicted"/>
<keyword evidence="4 6" id="KW-0472">Membrane</keyword>
<keyword evidence="3 6" id="KW-1133">Transmembrane helix</keyword>
<dbReference type="Proteomes" id="UP000630887">
    <property type="component" value="Unassembled WGS sequence"/>
</dbReference>
<dbReference type="Pfam" id="PF09685">
    <property type="entry name" value="MamF_MmsF"/>
    <property type="match status" value="1"/>
</dbReference>
<dbReference type="AlphaFoldDB" id="A0A8J3L3Z7"/>
<evidence type="ECO:0000256" key="2">
    <source>
        <dbReference type="ARBA" id="ARBA00022692"/>
    </source>
</evidence>
<feature type="region of interest" description="Disordered" evidence="5">
    <location>
        <begin position="1"/>
        <end position="55"/>
    </location>
</feature>
<evidence type="ECO:0000256" key="3">
    <source>
        <dbReference type="ARBA" id="ARBA00022989"/>
    </source>
</evidence>
<gene>
    <name evidence="7" type="ORF">Cco03nite_28350</name>
</gene>
<feature type="transmembrane region" description="Helical" evidence="6">
    <location>
        <begin position="142"/>
        <end position="159"/>
    </location>
</feature>
<organism evidence="7 8">
    <name type="scientific">Catellatospora coxensis</name>
    <dbReference type="NCBI Taxonomy" id="310354"/>
    <lineage>
        <taxon>Bacteria</taxon>
        <taxon>Bacillati</taxon>
        <taxon>Actinomycetota</taxon>
        <taxon>Actinomycetes</taxon>
        <taxon>Micromonosporales</taxon>
        <taxon>Micromonosporaceae</taxon>
        <taxon>Catellatospora</taxon>
    </lineage>
</organism>
<evidence type="ECO:0000256" key="1">
    <source>
        <dbReference type="ARBA" id="ARBA00004141"/>
    </source>
</evidence>
<evidence type="ECO:0000313" key="7">
    <source>
        <dbReference type="EMBL" id="GIG06135.1"/>
    </source>
</evidence>